<protein>
    <submittedName>
        <fullName evidence="8">Dicarboxylate/amino acid:cation symporter</fullName>
    </submittedName>
</protein>
<dbReference type="GO" id="GO:0006835">
    <property type="term" value="P:dicarboxylic acid transport"/>
    <property type="evidence" value="ECO:0007669"/>
    <property type="project" value="TreeGrafter"/>
</dbReference>
<name>A0A832I7R8_UNCEI</name>
<feature type="transmembrane region" description="Helical" evidence="7">
    <location>
        <begin position="194"/>
        <end position="217"/>
    </location>
</feature>
<gene>
    <name evidence="8" type="ORF">ENR23_12325</name>
</gene>
<dbReference type="InterPro" id="IPR001991">
    <property type="entry name" value="Na-dicarboxylate_symporter"/>
</dbReference>
<dbReference type="Pfam" id="PF00375">
    <property type="entry name" value="SDF"/>
    <property type="match status" value="1"/>
</dbReference>
<dbReference type="PANTHER" id="PTHR42865:SF7">
    <property type="entry name" value="PROTON_GLUTAMATE-ASPARTATE SYMPORTER"/>
    <property type="match status" value="1"/>
</dbReference>
<evidence type="ECO:0000256" key="1">
    <source>
        <dbReference type="ARBA" id="ARBA00004651"/>
    </source>
</evidence>
<feature type="transmembrane region" description="Helical" evidence="7">
    <location>
        <begin position="365"/>
        <end position="386"/>
    </location>
</feature>
<dbReference type="GO" id="GO:0015293">
    <property type="term" value="F:symporter activity"/>
    <property type="evidence" value="ECO:0007669"/>
    <property type="project" value="UniProtKB-KW"/>
</dbReference>
<dbReference type="SUPFAM" id="SSF118215">
    <property type="entry name" value="Proton glutamate symport protein"/>
    <property type="match status" value="1"/>
</dbReference>
<feature type="transmembrane region" description="Helical" evidence="7">
    <location>
        <begin position="338"/>
        <end position="358"/>
    </location>
</feature>
<dbReference type="EMBL" id="DSQF01000025">
    <property type="protein sequence ID" value="HGZ44178.1"/>
    <property type="molecule type" value="Genomic_DNA"/>
</dbReference>
<feature type="transmembrane region" description="Helical" evidence="7">
    <location>
        <begin position="229"/>
        <end position="250"/>
    </location>
</feature>
<keyword evidence="6 7" id="KW-0472">Membrane</keyword>
<accession>A0A832I7R8</accession>
<keyword evidence="2" id="KW-0813">Transport</keyword>
<keyword evidence="5 7" id="KW-1133">Transmembrane helix</keyword>
<organism evidence="8">
    <name type="scientific">Eiseniibacteriota bacterium</name>
    <dbReference type="NCBI Taxonomy" id="2212470"/>
    <lineage>
        <taxon>Bacteria</taxon>
        <taxon>Candidatus Eiseniibacteriota</taxon>
    </lineage>
</organism>
<dbReference type="Gene3D" id="1.10.3860.10">
    <property type="entry name" value="Sodium:dicarboxylate symporter"/>
    <property type="match status" value="1"/>
</dbReference>
<dbReference type="InterPro" id="IPR036458">
    <property type="entry name" value="Na:dicarbo_symporter_sf"/>
</dbReference>
<comment type="caution">
    <text evidence="8">The sequence shown here is derived from an EMBL/GenBank/DDBJ whole genome shotgun (WGS) entry which is preliminary data.</text>
</comment>
<keyword evidence="4 7" id="KW-0812">Transmembrane</keyword>
<dbReference type="PANTHER" id="PTHR42865">
    <property type="entry name" value="PROTON/GLUTAMATE-ASPARTATE SYMPORTER"/>
    <property type="match status" value="1"/>
</dbReference>
<keyword evidence="3" id="KW-1003">Cell membrane</keyword>
<dbReference type="PRINTS" id="PR00173">
    <property type="entry name" value="EDTRNSPORT"/>
</dbReference>
<sequence>MRPGLSVRMLAGLVLGAGAGAVAHLAWGDAPALARFVALVTEPAGKIFLRLLFMLVVPLIVSALALGVSGLGDLARLGRIGARTLAYTVVVSAIAVLIGVALVNVVRPGEGLSPALRERLAAQASAAPAAAPAAGSTGVDFLVALVPNNVVRAMADGDMLAVMVFALFLGVGLLLTPGAAARRLEETLRGLYDVVMRLLGVVLEIAPVGVACLLFTLTARLGADVLRQLGAYVLVVVAALAVQQFVVYSVSVSWLGGMRPLDFFRGVREAMLTAFSTASSNATLPTSLLVAERNLRLPPHVSRFVLTLGSTANQNGTALFEGVTVLFLAQFYGVELSLAQQLTVVFVCILGGIGTAGVPAGSIPVVVMILGMVGVPAEGIGMILGVDRFLDMCRTTLNVTGDLAAAVVVARGEPEIVAAEDA</sequence>
<evidence type="ECO:0000256" key="4">
    <source>
        <dbReference type="ARBA" id="ARBA00022692"/>
    </source>
</evidence>
<dbReference type="GO" id="GO:0005886">
    <property type="term" value="C:plasma membrane"/>
    <property type="evidence" value="ECO:0007669"/>
    <property type="project" value="UniProtKB-SubCell"/>
</dbReference>
<feature type="transmembrane region" description="Helical" evidence="7">
    <location>
        <begin position="84"/>
        <end position="106"/>
    </location>
</feature>
<evidence type="ECO:0000256" key="6">
    <source>
        <dbReference type="ARBA" id="ARBA00023136"/>
    </source>
</evidence>
<feature type="transmembrane region" description="Helical" evidence="7">
    <location>
        <begin position="159"/>
        <end position="182"/>
    </location>
</feature>
<proteinExistence type="predicted"/>
<evidence type="ECO:0000256" key="2">
    <source>
        <dbReference type="ARBA" id="ARBA00022448"/>
    </source>
</evidence>
<reference evidence="8" key="1">
    <citation type="journal article" date="2020" name="mSystems">
        <title>Genome- and Community-Level Interaction Insights into Carbon Utilization and Element Cycling Functions of Hydrothermarchaeota in Hydrothermal Sediment.</title>
        <authorList>
            <person name="Zhou Z."/>
            <person name="Liu Y."/>
            <person name="Xu W."/>
            <person name="Pan J."/>
            <person name="Luo Z.H."/>
            <person name="Li M."/>
        </authorList>
    </citation>
    <scope>NUCLEOTIDE SEQUENCE [LARGE SCALE GENOMIC DNA]</scope>
    <source>
        <strain evidence="8">SpSt-381</strain>
    </source>
</reference>
<comment type="subcellular location">
    <subcellularLocation>
        <location evidence="1">Cell membrane</location>
        <topology evidence="1">Multi-pass membrane protein</topology>
    </subcellularLocation>
</comment>
<evidence type="ECO:0000313" key="8">
    <source>
        <dbReference type="EMBL" id="HGZ44178.1"/>
    </source>
</evidence>
<evidence type="ECO:0000256" key="5">
    <source>
        <dbReference type="ARBA" id="ARBA00022989"/>
    </source>
</evidence>
<feature type="transmembrane region" description="Helical" evidence="7">
    <location>
        <begin position="47"/>
        <end position="72"/>
    </location>
</feature>
<evidence type="ECO:0000256" key="3">
    <source>
        <dbReference type="ARBA" id="ARBA00022475"/>
    </source>
</evidence>
<dbReference type="AlphaFoldDB" id="A0A832I7R8"/>
<evidence type="ECO:0000256" key="7">
    <source>
        <dbReference type="SAM" id="Phobius"/>
    </source>
</evidence>